<feature type="domain" description="NodB homology" evidence="1">
    <location>
        <begin position="41"/>
        <end position="127"/>
    </location>
</feature>
<dbReference type="Proteomes" id="UP000293583">
    <property type="component" value="Unassembled WGS sequence"/>
</dbReference>
<organism evidence="2 3">
    <name type="scientific">Aquirufa antheringensis</name>
    <dbReference type="NCBI Taxonomy" id="2516559"/>
    <lineage>
        <taxon>Bacteria</taxon>
        <taxon>Pseudomonadati</taxon>
        <taxon>Bacteroidota</taxon>
        <taxon>Cytophagia</taxon>
        <taxon>Cytophagales</taxon>
        <taxon>Flectobacillaceae</taxon>
        <taxon>Aquirufa</taxon>
    </lineage>
</organism>
<dbReference type="PANTHER" id="PTHR47561:SF1">
    <property type="entry name" value="POLYSACCHARIDE DEACETYLASE FAMILY PROTEIN (AFU_ORTHOLOGUE AFUA_6G05030)"/>
    <property type="match status" value="1"/>
</dbReference>
<sequence>MKTREMKPILITIDVEECDIPLEYGFSIPLEEQLAISREGLAYFMQLMEEAGVPVTIFCTGVYAENNPDWIKSLNPMHELASHGYFHGHFEASKDLKNSKDLLEKLSGKSVTGFRMARMQYVDESEILKAGYAYHSSLNPTWIPGRYDHRDKPTKPFFEKGLWNVPASVSPWLRIPLFWLAFKNFPLWIYTLLAKRTLRKQGFLNIYFHPWEFADLSKYPLPIHVKRGHNGPLRNKLRSFLQQMKGEGKFTTMAKMLENNE</sequence>
<dbReference type="Pfam" id="PF01522">
    <property type="entry name" value="Polysacc_deac_1"/>
    <property type="match status" value="1"/>
</dbReference>
<protein>
    <submittedName>
        <fullName evidence="2">DUF3473 domain-containing protein</fullName>
    </submittedName>
</protein>
<dbReference type="PANTHER" id="PTHR47561">
    <property type="entry name" value="POLYSACCHARIDE DEACETYLASE FAMILY PROTEIN (AFU_ORTHOLOGUE AFUA_6G05030)"/>
    <property type="match status" value="1"/>
</dbReference>
<gene>
    <name evidence="2" type="ORF">EWU20_10250</name>
</gene>
<accession>A0A4Q9BAW4</accession>
<keyword evidence="3" id="KW-1185">Reference proteome</keyword>
<dbReference type="GO" id="GO:0005975">
    <property type="term" value="P:carbohydrate metabolic process"/>
    <property type="evidence" value="ECO:0007669"/>
    <property type="project" value="InterPro"/>
</dbReference>
<dbReference type="SUPFAM" id="SSF88713">
    <property type="entry name" value="Glycoside hydrolase/deacetylase"/>
    <property type="match status" value="1"/>
</dbReference>
<name>A0A4Q9BAW4_9BACT</name>
<dbReference type="GO" id="GO:0016810">
    <property type="term" value="F:hydrolase activity, acting on carbon-nitrogen (but not peptide) bonds"/>
    <property type="evidence" value="ECO:0007669"/>
    <property type="project" value="InterPro"/>
</dbReference>
<evidence type="ECO:0000259" key="1">
    <source>
        <dbReference type="Pfam" id="PF01522"/>
    </source>
</evidence>
<reference evidence="2 3" key="1">
    <citation type="submission" date="2019-02" db="EMBL/GenBank/DDBJ databases">
        <title>Genome of a new Bacteroidetes strain.</title>
        <authorList>
            <person name="Pitt A."/>
        </authorList>
    </citation>
    <scope>NUCLEOTIDE SEQUENCE [LARGE SCALE GENOMIC DNA]</scope>
    <source>
        <strain evidence="2 3">103A-SOEBACH</strain>
    </source>
</reference>
<evidence type="ECO:0000313" key="3">
    <source>
        <dbReference type="Proteomes" id="UP000293583"/>
    </source>
</evidence>
<comment type="caution">
    <text evidence="2">The sequence shown here is derived from an EMBL/GenBank/DDBJ whole genome shotgun (WGS) entry which is preliminary data.</text>
</comment>
<proteinExistence type="predicted"/>
<dbReference type="InterPro" id="IPR011330">
    <property type="entry name" value="Glyco_hydro/deAcase_b/a-brl"/>
</dbReference>
<dbReference type="EMBL" id="SEWY01000004">
    <property type="protein sequence ID" value="TBH72191.1"/>
    <property type="molecule type" value="Genomic_DNA"/>
</dbReference>
<evidence type="ECO:0000313" key="2">
    <source>
        <dbReference type="EMBL" id="TBH72191.1"/>
    </source>
</evidence>
<dbReference type="InterPro" id="IPR002509">
    <property type="entry name" value="NODB_dom"/>
</dbReference>
<dbReference type="AlphaFoldDB" id="A0A4Q9BAW4"/>
<dbReference type="Gene3D" id="3.20.20.370">
    <property type="entry name" value="Glycoside hydrolase/deacetylase"/>
    <property type="match status" value="1"/>
</dbReference>